<sequence>MSSNHLFLSSLVPHFHHHPSSVFCYLPTAPSISTKIRRRARKRKKKEG</sequence>
<dbReference type="Proteomes" id="UP001163603">
    <property type="component" value="Chromosome 6"/>
</dbReference>
<comment type="caution">
    <text evidence="1">The sequence shown here is derived from an EMBL/GenBank/DDBJ whole genome shotgun (WGS) entry which is preliminary data.</text>
</comment>
<protein>
    <submittedName>
        <fullName evidence="1">Uncharacterized protein</fullName>
    </submittedName>
</protein>
<organism evidence="1 2">
    <name type="scientific">Pistacia integerrima</name>
    <dbReference type="NCBI Taxonomy" id="434235"/>
    <lineage>
        <taxon>Eukaryota</taxon>
        <taxon>Viridiplantae</taxon>
        <taxon>Streptophyta</taxon>
        <taxon>Embryophyta</taxon>
        <taxon>Tracheophyta</taxon>
        <taxon>Spermatophyta</taxon>
        <taxon>Magnoliopsida</taxon>
        <taxon>eudicotyledons</taxon>
        <taxon>Gunneridae</taxon>
        <taxon>Pentapetalae</taxon>
        <taxon>rosids</taxon>
        <taxon>malvids</taxon>
        <taxon>Sapindales</taxon>
        <taxon>Anacardiaceae</taxon>
        <taxon>Pistacia</taxon>
    </lineage>
</organism>
<evidence type="ECO:0000313" key="2">
    <source>
        <dbReference type="Proteomes" id="UP001163603"/>
    </source>
</evidence>
<keyword evidence="2" id="KW-1185">Reference proteome</keyword>
<reference evidence="2" key="1">
    <citation type="journal article" date="2023" name="G3 (Bethesda)">
        <title>Genome assembly and association tests identify interacting loci associated with vigor, precocity, and sex in interspecific pistachio rootstocks.</title>
        <authorList>
            <person name="Palmer W."/>
            <person name="Jacygrad E."/>
            <person name="Sagayaradj S."/>
            <person name="Cavanaugh K."/>
            <person name="Han R."/>
            <person name="Bertier L."/>
            <person name="Beede B."/>
            <person name="Kafkas S."/>
            <person name="Golino D."/>
            <person name="Preece J."/>
            <person name="Michelmore R."/>
        </authorList>
    </citation>
    <scope>NUCLEOTIDE SEQUENCE [LARGE SCALE GENOMIC DNA]</scope>
</reference>
<proteinExistence type="predicted"/>
<accession>A0ACC0YIS4</accession>
<name>A0ACC0YIS4_9ROSI</name>
<gene>
    <name evidence="1" type="ORF">Pint_23079</name>
</gene>
<evidence type="ECO:0000313" key="1">
    <source>
        <dbReference type="EMBL" id="KAJ0037947.1"/>
    </source>
</evidence>
<dbReference type="EMBL" id="CM047741">
    <property type="protein sequence ID" value="KAJ0037947.1"/>
    <property type="molecule type" value="Genomic_DNA"/>
</dbReference>